<gene>
    <name evidence="6" type="ordered locus">FraEuI1c_1528</name>
</gene>
<dbReference type="KEGG" id="fri:FraEuI1c_1528"/>
<organism evidence="6 7">
    <name type="scientific">Pseudofrankia inefficax (strain DSM 45817 / CECT 9037 / DDB 130130 / EuI1c)</name>
    <name type="common">Frankia inefficax</name>
    <dbReference type="NCBI Taxonomy" id="298654"/>
    <lineage>
        <taxon>Bacteria</taxon>
        <taxon>Bacillati</taxon>
        <taxon>Actinomycetota</taxon>
        <taxon>Actinomycetes</taxon>
        <taxon>Frankiales</taxon>
        <taxon>Frankiaceae</taxon>
        <taxon>Pseudofrankia</taxon>
    </lineage>
</organism>
<dbReference type="EMBL" id="CP002299">
    <property type="protein sequence ID" value="ADP79590.1"/>
    <property type="molecule type" value="Genomic_DNA"/>
</dbReference>
<name>E3J7I1_PSEI1</name>
<dbReference type="InterPro" id="IPR023352">
    <property type="entry name" value="MAPEG-like_dom_sf"/>
</dbReference>
<evidence type="ECO:0000256" key="5">
    <source>
        <dbReference type="SAM" id="Phobius"/>
    </source>
</evidence>
<keyword evidence="4 5" id="KW-0472">Membrane</keyword>
<dbReference type="HOGENOM" id="CLU_1934221_0_0_11"/>
<dbReference type="InterPro" id="IPR001129">
    <property type="entry name" value="Membr-assoc_MAPEG"/>
</dbReference>
<dbReference type="OrthoDB" id="8537976at2"/>
<feature type="transmembrane region" description="Helical" evidence="5">
    <location>
        <begin position="110"/>
        <end position="131"/>
    </location>
</feature>
<dbReference type="InParanoid" id="E3J7I1"/>
<dbReference type="SUPFAM" id="SSF161084">
    <property type="entry name" value="MAPEG domain-like"/>
    <property type="match status" value="1"/>
</dbReference>
<keyword evidence="7" id="KW-1185">Reference proteome</keyword>
<evidence type="ECO:0000313" key="7">
    <source>
        <dbReference type="Proteomes" id="UP000002484"/>
    </source>
</evidence>
<sequence length="132" mass="13534">MTIAISCAAILGALVFGLGFNVSRLRGIVGKAGGAQQPTDPTDRLFVAVRAHGNAAEYVPTLMVLFLLVGERSPAAVAIPLIIGATVARLAHVVGMLTTPDWSIPTRSRLVGALGTYLFGVALAIAAAVTLL</sequence>
<dbReference type="Pfam" id="PF01124">
    <property type="entry name" value="MAPEG"/>
    <property type="match status" value="1"/>
</dbReference>
<dbReference type="Proteomes" id="UP000002484">
    <property type="component" value="Chromosome"/>
</dbReference>
<dbReference type="GO" id="GO:0016020">
    <property type="term" value="C:membrane"/>
    <property type="evidence" value="ECO:0007669"/>
    <property type="project" value="UniProtKB-SubCell"/>
</dbReference>
<reference evidence="6 7" key="1">
    <citation type="submission" date="2010-10" db="EMBL/GenBank/DDBJ databases">
        <title>Complete sequence of Frankia sp. EuI1c.</title>
        <authorList>
            <consortium name="US DOE Joint Genome Institute"/>
            <person name="Lucas S."/>
            <person name="Copeland A."/>
            <person name="Lapidus A."/>
            <person name="Cheng J.-F."/>
            <person name="Bruce D."/>
            <person name="Goodwin L."/>
            <person name="Pitluck S."/>
            <person name="Chertkov O."/>
            <person name="Detter J.C."/>
            <person name="Han C."/>
            <person name="Tapia R."/>
            <person name="Land M."/>
            <person name="Hauser L."/>
            <person name="Jeffries C."/>
            <person name="Kyrpides N."/>
            <person name="Ivanova N."/>
            <person name="Mikhailova N."/>
            <person name="Beauchemin N."/>
            <person name="Sen A."/>
            <person name="Sur S.A."/>
            <person name="Gtari M."/>
            <person name="Wall L."/>
            <person name="Tisa L."/>
            <person name="Woyke T."/>
        </authorList>
    </citation>
    <scope>NUCLEOTIDE SEQUENCE [LARGE SCALE GENOMIC DNA]</scope>
    <source>
        <strain evidence="7">DSM 45817 / CECT 9037 / EuI1c</strain>
    </source>
</reference>
<dbReference type="AlphaFoldDB" id="E3J7I1"/>
<evidence type="ECO:0000256" key="4">
    <source>
        <dbReference type="ARBA" id="ARBA00023136"/>
    </source>
</evidence>
<accession>E3J7I1</accession>
<evidence type="ECO:0000256" key="2">
    <source>
        <dbReference type="ARBA" id="ARBA00022692"/>
    </source>
</evidence>
<dbReference type="Gene3D" id="1.20.120.550">
    <property type="entry name" value="Membrane associated eicosanoid/glutathione metabolism-like domain"/>
    <property type="match status" value="1"/>
</dbReference>
<comment type="subcellular location">
    <subcellularLocation>
        <location evidence="1">Membrane</location>
    </subcellularLocation>
</comment>
<proteinExistence type="predicted"/>
<feature type="transmembrane region" description="Helical" evidence="5">
    <location>
        <begin position="75"/>
        <end position="98"/>
    </location>
</feature>
<keyword evidence="3 5" id="KW-1133">Transmembrane helix</keyword>
<evidence type="ECO:0000256" key="1">
    <source>
        <dbReference type="ARBA" id="ARBA00004370"/>
    </source>
</evidence>
<dbReference type="RefSeq" id="WP_013422709.1">
    <property type="nucleotide sequence ID" value="NC_014666.1"/>
</dbReference>
<dbReference type="STRING" id="298654.FraEuI1c_1528"/>
<evidence type="ECO:0000256" key="3">
    <source>
        <dbReference type="ARBA" id="ARBA00022989"/>
    </source>
</evidence>
<dbReference type="eggNOG" id="ENOG50330DQ">
    <property type="taxonomic scope" value="Bacteria"/>
</dbReference>
<evidence type="ECO:0000313" key="6">
    <source>
        <dbReference type="EMBL" id="ADP79590.1"/>
    </source>
</evidence>
<keyword evidence="2 5" id="KW-0812">Transmembrane</keyword>
<protein>
    <submittedName>
        <fullName evidence="6">Membrane-associated protein in eicosanoid and glutathione metabolism (MAPEG)</fullName>
    </submittedName>
</protein>